<feature type="region of interest" description="Disordered" evidence="1">
    <location>
        <begin position="21"/>
        <end position="65"/>
    </location>
</feature>
<feature type="domain" description="Anoctamin dimerisation" evidence="2">
    <location>
        <begin position="3"/>
        <end position="102"/>
    </location>
</feature>
<evidence type="ECO:0000259" key="2">
    <source>
        <dbReference type="Pfam" id="PF16178"/>
    </source>
</evidence>
<sequence>MHFRDSKRKVDYVLVYHYRKHSSDNGGESQGPVHRPGSLAIISNGETAKSQQKQQEGSTPEAQVIDVAPQDALEVAKEEQREEFERNLLEAGLELEKEVEVRETQQRGSGCLLIDNFFAAVCTVKVTYAHNCPAVAI</sequence>
<dbReference type="Pfam" id="PF16178">
    <property type="entry name" value="Anoct_dimer"/>
    <property type="match status" value="1"/>
</dbReference>
<name>A0A6I9YST4_9SAUR</name>
<dbReference type="InterPro" id="IPR032394">
    <property type="entry name" value="Anoct_dimer"/>
</dbReference>
<gene>
    <name evidence="4" type="primary">LOC106553092</name>
</gene>
<evidence type="ECO:0000313" key="3">
    <source>
        <dbReference type="Proteomes" id="UP000504617"/>
    </source>
</evidence>
<evidence type="ECO:0000256" key="1">
    <source>
        <dbReference type="SAM" id="MobiDB-lite"/>
    </source>
</evidence>
<keyword evidence="3" id="KW-1185">Reference proteome</keyword>
<organism evidence="3 4">
    <name type="scientific">Thamnophis sirtalis</name>
    <dbReference type="NCBI Taxonomy" id="35019"/>
    <lineage>
        <taxon>Eukaryota</taxon>
        <taxon>Metazoa</taxon>
        <taxon>Chordata</taxon>
        <taxon>Craniata</taxon>
        <taxon>Vertebrata</taxon>
        <taxon>Euteleostomi</taxon>
        <taxon>Lepidosauria</taxon>
        <taxon>Squamata</taxon>
        <taxon>Bifurcata</taxon>
        <taxon>Unidentata</taxon>
        <taxon>Episquamata</taxon>
        <taxon>Toxicofera</taxon>
        <taxon>Serpentes</taxon>
        <taxon>Colubroidea</taxon>
        <taxon>Colubridae</taxon>
        <taxon>Natricinae</taxon>
        <taxon>Thamnophis</taxon>
    </lineage>
</organism>
<proteinExistence type="predicted"/>
<dbReference type="KEGG" id="tsr:106553092"/>
<dbReference type="GO" id="GO:0046983">
    <property type="term" value="F:protein dimerization activity"/>
    <property type="evidence" value="ECO:0007669"/>
    <property type="project" value="InterPro"/>
</dbReference>
<feature type="compositionally biased region" description="Polar residues" evidence="1">
    <location>
        <begin position="44"/>
        <end position="61"/>
    </location>
</feature>
<accession>A0A6I9YST4</accession>
<evidence type="ECO:0000313" key="4">
    <source>
        <dbReference type="RefSeq" id="XP_013926999.1"/>
    </source>
</evidence>
<dbReference type="OrthoDB" id="296386at2759"/>
<dbReference type="GeneID" id="106553092"/>
<reference evidence="4" key="1">
    <citation type="submission" date="2025-08" db="UniProtKB">
        <authorList>
            <consortium name="RefSeq"/>
        </authorList>
    </citation>
    <scope>IDENTIFICATION</scope>
    <source>
        <tissue evidence="4">Skeletal muscle</tissue>
    </source>
</reference>
<dbReference type="AlphaFoldDB" id="A0A6I9YST4"/>
<dbReference type="RefSeq" id="XP_013926999.1">
    <property type="nucleotide sequence ID" value="XM_014071524.1"/>
</dbReference>
<protein>
    <submittedName>
        <fullName evidence="4">Anoctamin-2-like</fullName>
    </submittedName>
</protein>
<dbReference type="Proteomes" id="UP000504617">
    <property type="component" value="Unplaced"/>
</dbReference>